<accession>A3K5N4</accession>
<comment type="similarity">
    <text evidence="1">Belongs to the metallo-dependent hydrolases superfamily.</text>
</comment>
<sequence length="294" mass="33176">MTIVDAHFHVWRQDDLPWLKGPMQPRIFGPYEPIRRDYPMTEYLDDIAGTGVTKSVYVQANWPTDKAEDEAAWIESLIAETGWPHGLVAYADMGAEDVRPALDRLARFPHLRGIRQQFHWHQNPTYRFAPHADLCLDATVQKNVARLADYGLVFDLQVFDAQMDGACDLARACPDVTFVLQHAGMLEDTSDAGRARWRAAMERLAGCPNVVSKLSGFGTFQHRLDPDLIGWLTTETVGMFGADRCLWGSNFPIEKLWTDYTALLDAHRRAAGGLSTVEQQAIFHDTATRVYRLA</sequence>
<protein>
    <recommendedName>
        <fullName evidence="2">Amidohydrolase-related domain-containing protein</fullName>
    </recommendedName>
</protein>
<dbReference type="GO" id="GO:0016787">
    <property type="term" value="F:hydrolase activity"/>
    <property type="evidence" value="ECO:0007669"/>
    <property type="project" value="InterPro"/>
</dbReference>
<name>A3K5N4_SAGS3</name>
<keyword evidence="4" id="KW-1185">Reference proteome</keyword>
<dbReference type="InterPro" id="IPR052350">
    <property type="entry name" value="Metallo-dep_Lactonases"/>
</dbReference>
<dbReference type="Gene3D" id="3.20.20.140">
    <property type="entry name" value="Metal-dependent hydrolases"/>
    <property type="match status" value="1"/>
</dbReference>
<proteinExistence type="inferred from homology"/>
<evidence type="ECO:0000256" key="1">
    <source>
        <dbReference type="ARBA" id="ARBA00038310"/>
    </source>
</evidence>
<evidence type="ECO:0000313" key="3">
    <source>
        <dbReference type="EMBL" id="EBA07423.1"/>
    </source>
</evidence>
<comment type="caution">
    <text evidence="3">The sequence shown here is derived from an EMBL/GenBank/DDBJ whole genome shotgun (WGS) entry which is preliminary data.</text>
</comment>
<dbReference type="RefSeq" id="WP_005860411.1">
    <property type="nucleotide sequence ID" value="NZ_AAYA01000009.1"/>
</dbReference>
<dbReference type="InterPro" id="IPR032466">
    <property type="entry name" value="Metal_Hydrolase"/>
</dbReference>
<dbReference type="OrthoDB" id="9787654at2"/>
<dbReference type="eggNOG" id="COG3618">
    <property type="taxonomic scope" value="Bacteria"/>
</dbReference>
<dbReference type="Pfam" id="PF04909">
    <property type="entry name" value="Amidohydro_2"/>
    <property type="match status" value="1"/>
</dbReference>
<reference evidence="3 4" key="1">
    <citation type="submission" date="2006-06" db="EMBL/GenBank/DDBJ databases">
        <authorList>
            <person name="Moran M.A."/>
            <person name="Ferriera S."/>
            <person name="Johnson J."/>
            <person name="Kravitz S."/>
            <person name="Beeson K."/>
            <person name="Sutton G."/>
            <person name="Rogers Y.-H."/>
            <person name="Friedman R."/>
            <person name="Frazier M."/>
            <person name="Venter J.C."/>
        </authorList>
    </citation>
    <scope>NUCLEOTIDE SEQUENCE [LARGE SCALE GENOMIC DNA]</scope>
    <source>
        <strain evidence="3 4">E-37</strain>
    </source>
</reference>
<dbReference type="Proteomes" id="UP000005713">
    <property type="component" value="Unassembled WGS sequence"/>
</dbReference>
<dbReference type="EMBL" id="AAYA01000009">
    <property type="protein sequence ID" value="EBA07423.1"/>
    <property type="molecule type" value="Genomic_DNA"/>
</dbReference>
<organism evidence="3 4">
    <name type="scientific">Sagittula stellata (strain ATCC 700073 / DSM 11524 / E-37)</name>
    <dbReference type="NCBI Taxonomy" id="388399"/>
    <lineage>
        <taxon>Bacteria</taxon>
        <taxon>Pseudomonadati</taxon>
        <taxon>Pseudomonadota</taxon>
        <taxon>Alphaproteobacteria</taxon>
        <taxon>Rhodobacterales</taxon>
        <taxon>Roseobacteraceae</taxon>
        <taxon>Sagittula</taxon>
    </lineage>
</organism>
<evidence type="ECO:0000313" key="4">
    <source>
        <dbReference type="Proteomes" id="UP000005713"/>
    </source>
</evidence>
<gene>
    <name evidence="3" type="ORF">SSE37_21530</name>
</gene>
<feature type="domain" description="Amidohydrolase-related" evidence="2">
    <location>
        <begin position="4"/>
        <end position="293"/>
    </location>
</feature>
<dbReference type="AlphaFoldDB" id="A3K5N4"/>
<dbReference type="PANTHER" id="PTHR43569">
    <property type="entry name" value="AMIDOHYDROLASE"/>
    <property type="match status" value="1"/>
</dbReference>
<dbReference type="PANTHER" id="PTHR43569:SF1">
    <property type="entry name" value="BLL3371 PROTEIN"/>
    <property type="match status" value="1"/>
</dbReference>
<dbReference type="SUPFAM" id="SSF51556">
    <property type="entry name" value="Metallo-dependent hydrolases"/>
    <property type="match status" value="1"/>
</dbReference>
<dbReference type="InterPro" id="IPR006680">
    <property type="entry name" value="Amidohydro-rel"/>
</dbReference>
<evidence type="ECO:0000259" key="2">
    <source>
        <dbReference type="Pfam" id="PF04909"/>
    </source>
</evidence>